<feature type="region of interest" description="Disordered" evidence="1">
    <location>
        <begin position="1"/>
        <end position="24"/>
    </location>
</feature>
<comment type="caution">
    <text evidence="2">The sequence shown here is derived from an EMBL/GenBank/DDBJ whole genome shotgun (WGS) entry which is preliminary data.</text>
</comment>
<proteinExistence type="predicted"/>
<sequence length="75" mass="8193">MTLSKAMTSDRIRPVSEEHRPAACLSHKPEAATEQRLPSIIDMTTVVKGAAPKMNSVVIVVIDIANDDMRSYSPL</sequence>
<gene>
    <name evidence="2" type="ORF">MEUPH1_LOCUS4485</name>
</gene>
<feature type="compositionally biased region" description="Basic and acidic residues" evidence="1">
    <location>
        <begin position="8"/>
        <end position="24"/>
    </location>
</feature>
<keyword evidence="3" id="KW-1185">Reference proteome</keyword>
<protein>
    <submittedName>
        <fullName evidence="2">Uncharacterized protein</fullName>
    </submittedName>
</protein>
<evidence type="ECO:0000256" key="1">
    <source>
        <dbReference type="SAM" id="MobiDB-lite"/>
    </source>
</evidence>
<accession>A0AAV0VYB1</accession>
<dbReference type="EMBL" id="CARXXK010000001">
    <property type="protein sequence ID" value="CAI6347728.1"/>
    <property type="molecule type" value="Genomic_DNA"/>
</dbReference>
<evidence type="ECO:0000313" key="2">
    <source>
        <dbReference type="EMBL" id="CAI6347728.1"/>
    </source>
</evidence>
<organism evidence="2 3">
    <name type="scientific">Macrosiphum euphorbiae</name>
    <name type="common">potato aphid</name>
    <dbReference type="NCBI Taxonomy" id="13131"/>
    <lineage>
        <taxon>Eukaryota</taxon>
        <taxon>Metazoa</taxon>
        <taxon>Ecdysozoa</taxon>
        <taxon>Arthropoda</taxon>
        <taxon>Hexapoda</taxon>
        <taxon>Insecta</taxon>
        <taxon>Pterygota</taxon>
        <taxon>Neoptera</taxon>
        <taxon>Paraneoptera</taxon>
        <taxon>Hemiptera</taxon>
        <taxon>Sternorrhyncha</taxon>
        <taxon>Aphidomorpha</taxon>
        <taxon>Aphidoidea</taxon>
        <taxon>Aphididae</taxon>
        <taxon>Macrosiphini</taxon>
        <taxon>Macrosiphum</taxon>
    </lineage>
</organism>
<dbReference type="Proteomes" id="UP001160148">
    <property type="component" value="Unassembled WGS sequence"/>
</dbReference>
<name>A0AAV0VYB1_9HEMI</name>
<dbReference type="AlphaFoldDB" id="A0AAV0VYB1"/>
<reference evidence="2 3" key="1">
    <citation type="submission" date="2023-01" db="EMBL/GenBank/DDBJ databases">
        <authorList>
            <person name="Whitehead M."/>
        </authorList>
    </citation>
    <scope>NUCLEOTIDE SEQUENCE [LARGE SCALE GENOMIC DNA]</scope>
</reference>
<evidence type="ECO:0000313" key="3">
    <source>
        <dbReference type="Proteomes" id="UP001160148"/>
    </source>
</evidence>